<evidence type="ECO:0000313" key="3">
    <source>
        <dbReference type="Proteomes" id="UP000182993"/>
    </source>
</evidence>
<accession>A0A1J0LVH7</accession>
<evidence type="ECO:0000259" key="1">
    <source>
        <dbReference type="Pfam" id="PF01551"/>
    </source>
</evidence>
<dbReference type="AlphaFoldDB" id="A0A1J0LVH7"/>
<dbReference type="SUPFAM" id="SSF51261">
    <property type="entry name" value="Duplicated hybrid motif"/>
    <property type="match status" value="1"/>
</dbReference>
<dbReference type="EMBL" id="CP016312">
    <property type="protein sequence ID" value="APD10200.1"/>
    <property type="molecule type" value="Genomic_DNA"/>
</dbReference>
<organism evidence="2 3">
    <name type="scientific">Thermus brockianus</name>
    <dbReference type="NCBI Taxonomy" id="56956"/>
    <lineage>
        <taxon>Bacteria</taxon>
        <taxon>Thermotogati</taxon>
        <taxon>Deinococcota</taxon>
        <taxon>Deinococci</taxon>
        <taxon>Thermales</taxon>
        <taxon>Thermaceae</taxon>
        <taxon>Thermus</taxon>
    </lineage>
</organism>
<dbReference type="STRING" id="56956.A0O31_02147"/>
<feature type="domain" description="M23ase beta-sheet core" evidence="1">
    <location>
        <begin position="52"/>
        <end position="138"/>
    </location>
</feature>
<dbReference type="Gene3D" id="2.70.70.10">
    <property type="entry name" value="Glucose Permease (Domain IIA)"/>
    <property type="match status" value="1"/>
</dbReference>
<evidence type="ECO:0000313" key="2">
    <source>
        <dbReference type="EMBL" id="APD10200.1"/>
    </source>
</evidence>
<dbReference type="Proteomes" id="UP000182993">
    <property type="component" value="Chromosome"/>
</dbReference>
<sequence length="210" mass="23755">MRVLWPLPPSPEKNRVDAGFLDPRYPEWRKAQGLAPHQHPGVDLNLSGSSGDADLGYPVVAVAEGRVVHSAFHRVWGNVVLLEHDLPGLGRFWTQYAHLLFRVAREGDYLFAGEPVGAIGKGDPARPYLAHLHFEVRRAPLEADFWPGSNVDLIREKYLDPEAFLKAHYAPARRFYRVRGVFWTPARQEVEGVVVNLEEPDRVQVAVRKL</sequence>
<dbReference type="RefSeq" id="WP_084720324.1">
    <property type="nucleotide sequence ID" value="NZ_CP016312.1"/>
</dbReference>
<dbReference type="GO" id="GO:0004222">
    <property type="term" value="F:metalloendopeptidase activity"/>
    <property type="evidence" value="ECO:0007669"/>
    <property type="project" value="TreeGrafter"/>
</dbReference>
<dbReference type="InterPro" id="IPR011055">
    <property type="entry name" value="Dup_hybrid_motif"/>
</dbReference>
<dbReference type="InterPro" id="IPR016047">
    <property type="entry name" value="M23ase_b-sheet_dom"/>
</dbReference>
<name>A0A1J0LVH7_THEBO</name>
<dbReference type="OrthoDB" id="9805070at2"/>
<protein>
    <recommendedName>
        <fullName evidence="1">M23ase beta-sheet core domain-containing protein</fullName>
    </recommendedName>
</protein>
<dbReference type="PANTHER" id="PTHR21666">
    <property type="entry name" value="PEPTIDASE-RELATED"/>
    <property type="match status" value="1"/>
</dbReference>
<proteinExistence type="predicted"/>
<dbReference type="PANTHER" id="PTHR21666:SF270">
    <property type="entry name" value="MUREIN HYDROLASE ACTIVATOR ENVC"/>
    <property type="match status" value="1"/>
</dbReference>
<gene>
    <name evidence="2" type="ORF">A0O31_02147</name>
</gene>
<dbReference type="CDD" id="cd12797">
    <property type="entry name" value="M23_peptidase"/>
    <property type="match status" value="1"/>
</dbReference>
<dbReference type="KEGG" id="tbc:A0O31_02147"/>
<reference evidence="3" key="1">
    <citation type="submission" date="2016-06" db="EMBL/GenBank/DDBJ databases">
        <title>Whole genome sequencing of Thermus brockianus strain GE-1.</title>
        <authorList>
            <person name="Schaefers C."/>
            <person name="Blank S."/>
            <person name="Wiebusch S."/>
            <person name="Elleuche S."/>
            <person name="Antranikian G."/>
        </authorList>
    </citation>
    <scope>NUCLEOTIDE SEQUENCE [LARGE SCALE GENOMIC DNA]</scope>
    <source>
        <strain evidence="3">GE-1</strain>
    </source>
</reference>
<dbReference type="InterPro" id="IPR050570">
    <property type="entry name" value="Cell_wall_metabolism_enzyme"/>
</dbReference>
<dbReference type="Pfam" id="PF01551">
    <property type="entry name" value="Peptidase_M23"/>
    <property type="match status" value="1"/>
</dbReference>